<reference evidence="4" key="1">
    <citation type="submission" date="2015-04" db="EMBL/GenBank/DDBJ databases">
        <title>Physiological reanalysis, assessment of diazotrophy, and genome sequences of multiple isolates of Streptomyces thermoautotrophicus.</title>
        <authorList>
            <person name="MacKellar D.C."/>
            <person name="Lieber L."/>
            <person name="Norman J."/>
            <person name="Bolger A."/>
            <person name="Tobin C."/>
            <person name="Murray J.W."/>
            <person name="Chang R."/>
            <person name="Ford T."/>
            <person name="Nguyen P.Q."/>
            <person name="Woodward J."/>
            <person name="Permingeat H."/>
            <person name="Joshi N.S."/>
            <person name="Silver P.A."/>
            <person name="Usadel B."/>
            <person name="Rutherford A.W."/>
            <person name="Friesen M."/>
            <person name="Prell J."/>
        </authorList>
    </citation>
    <scope>NUCLEOTIDE SEQUENCE [LARGE SCALE GENOMIC DNA]</scope>
    <source>
        <strain evidence="4">H1</strain>
    </source>
</reference>
<protein>
    <recommendedName>
        <fullName evidence="5">Anti-sigma-D factor RsdA sigma factor binding region domain-containing protein</fullName>
    </recommendedName>
</protein>
<evidence type="ECO:0000313" key="3">
    <source>
        <dbReference type="EMBL" id="KWX02609.1"/>
    </source>
</evidence>
<evidence type="ECO:0008006" key="5">
    <source>
        <dbReference type="Google" id="ProtNLM"/>
    </source>
</evidence>
<feature type="transmembrane region" description="Helical" evidence="2">
    <location>
        <begin position="78"/>
        <end position="102"/>
    </location>
</feature>
<dbReference type="AlphaFoldDB" id="A0A132MXN3"/>
<feature type="compositionally biased region" description="Basic and acidic residues" evidence="1">
    <location>
        <begin position="145"/>
        <end position="172"/>
    </location>
</feature>
<keyword evidence="2" id="KW-0812">Transmembrane</keyword>
<feature type="compositionally biased region" description="Basic and acidic residues" evidence="1">
    <location>
        <begin position="262"/>
        <end position="274"/>
    </location>
</feature>
<gene>
    <name evidence="3" type="ORF">LI90_3652</name>
</gene>
<evidence type="ECO:0000313" key="4">
    <source>
        <dbReference type="Proteomes" id="UP000070188"/>
    </source>
</evidence>
<feature type="region of interest" description="Disordered" evidence="1">
    <location>
        <begin position="145"/>
        <end position="274"/>
    </location>
</feature>
<keyword evidence="4" id="KW-1185">Reference proteome</keyword>
<proteinExistence type="predicted"/>
<dbReference type="RefSeq" id="WP_066889725.1">
    <property type="nucleotide sequence ID" value="NZ_LAXD01000001.1"/>
</dbReference>
<dbReference type="Proteomes" id="UP000070188">
    <property type="component" value="Unassembled WGS sequence"/>
</dbReference>
<accession>A0A132MXN3</accession>
<keyword evidence="2" id="KW-1133">Transmembrane helix</keyword>
<dbReference type="PATRIC" id="fig|1469144.10.peg.3917"/>
<dbReference type="EMBL" id="LAXD01000001">
    <property type="protein sequence ID" value="KWX02609.1"/>
    <property type="molecule type" value="Genomic_DNA"/>
</dbReference>
<comment type="caution">
    <text evidence="3">The sequence shown here is derived from an EMBL/GenBank/DDBJ whole genome shotgun (WGS) entry which is preliminary data.</text>
</comment>
<organism evidence="3 4">
    <name type="scientific">Carbonactinospora thermoautotrophica</name>
    <dbReference type="NCBI Taxonomy" id="1469144"/>
    <lineage>
        <taxon>Bacteria</taxon>
        <taxon>Bacillati</taxon>
        <taxon>Actinomycetota</taxon>
        <taxon>Actinomycetes</taxon>
        <taxon>Kitasatosporales</taxon>
        <taxon>Carbonactinosporaceae</taxon>
        <taxon>Carbonactinospora</taxon>
    </lineage>
</organism>
<evidence type="ECO:0000256" key="2">
    <source>
        <dbReference type="SAM" id="Phobius"/>
    </source>
</evidence>
<evidence type="ECO:0000256" key="1">
    <source>
        <dbReference type="SAM" id="MobiDB-lite"/>
    </source>
</evidence>
<feature type="compositionally biased region" description="Basic and acidic residues" evidence="1">
    <location>
        <begin position="179"/>
        <end position="242"/>
    </location>
</feature>
<dbReference type="STRING" id="1469144.LI90_3652"/>
<name>A0A132MXN3_9ACTN</name>
<keyword evidence="2" id="KW-0472">Membrane</keyword>
<sequence length="274" mass="29341">MSRDEELDMGAVQRDEEITEALAARRPVKADDAAVRLLAALAADVDEEAAPAARTAPVLEPAARAVAERRRKALRRRLSGRGIVALTVCGALVSVSGVAAAVTGAVTTGDPLKPFKKVMSVVGGEERKPSTSAPTDEIERKLREADEALHHGDRATAERKLREAREAVRDLPDPATEAGAKKKIESLERKLRGGAEKAERPAASDTGERSGEEKQEKGKQDEKRGDRSSDHGKADDDQGQDKRKARSSPAPDPDDPPQDWSGDQHRDSDATDGA</sequence>